<sequence>MGLGVVDGQEVTGSVAVGEYRLFGEIIHFSHTDVADRYSLVESYEEALEGYAESFVALDEFSSLDEIVSEYDHPEIMVEGGVSAESVSEVLLVKNIKM</sequence>
<dbReference type="Proteomes" id="UP001596368">
    <property type="component" value="Unassembled WGS sequence"/>
</dbReference>
<evidence type="ECO:0000313" key="2">
    <source>
        <dbReference type="Proteomes" id="UP001596368"/>
    </source>
</evidence>
<name>A0ABD5XRB5_9EURY</name>
<keyword evidence="2" id="KW-1185">Reference proteome</keyword>
<accession>A0ABD5XRB5</accession>
<protein>
    <submittedName>
        <fullName evidence="1">Uncharacterized protein</fullName>
    </submittedName>
</protein>
<dbReference type="AlphaFoldDB" id="A0ABD5XRB5"/>
<reference evidence="1 2" key="1">
    <citation type="journal article" date="2019" name="Int. J. Syst. Evol. Microbiol.">
        <title>The Global Catalogue of Microorganisms (GCM) 10K type strain sequencing project: providing services to taxonomists for standard genome sequencing and annotation.</title>
        <authorList>
            <consortium name="The Broad Institute Genomics Platform"/>
            <consortium name="The Broad Institute Genome Sequencing Center for Infectious Disease"/>
            <person name="Wu L."/>
            <person name="Ma J."/>
        </authorList>
    </citation>
    <scope>NUCLEOTIDE SEQUENCE [LARGE SCALE GENOMIC DNA]</scope>
    <source>
        <strain evidence="1 2">DT92</strain>
    </source>
</reference>
<proteinExistence type="predicted"/>
<comment type="caution">
    <text evidence="1">The sequence shown here is derived from an EMBL/GenBank/DDBJ whole genome shotgun (WGS) entry which is preliminary data.</text>
</comment>
<dbReference type="EMBL" id="JBHSZG010000002">
    <property type="protein sequence ID" value="MFC7137647.1"/>
    <property type="molecule type" value="Genomic_DNA"/>
</dbReference>
<gene>
    <name evidence="1" type="ORF">ACFQRB_16700</name>
</gene>
<evidence type="ECO:0000313" key="1">
    <source>
        <dbReference type="EMBL" id="MFC7137647.1"/>
    </source>
</evidence>
<organism evidence="1 2">
    <name type="scientific">Halobaculum litoreum</name>
    <dbReference type="NCBI Taxonomy" id="3031998"/>
    <lineage>
        <taxon>Archaea</taxon>
        <taxon>Methanobacteriati</taxon>
        <taxon>Methanobacteriota</taxon>
        <taxon>Stenosarchaea group</taxon>
        <taxon>Halobacteria</taxon>
        <taxon>Halobacteriales</taxon>
        <taxon>Haloferacaceae</taxon>
        <taxon>Halobaculum</taxon>
    </lineage>
</organism>